<dbReference type="AlphaFoldDB" id="A0A7W5E9A8"/>
<dbReference type="InterPro" id="IPR005358">
    <property type="entry name" value="Puta_zinc/iron-chelating_dom"/>
</dbReference>
<name>A0A7W5E9A8_9BURK</name>
<accession>A0A7W5E9A8</accession>
<proteinExistence type="predicted"/>
<dbReference type="PANTHER" id="PTHR36931:SF1">
    <property type="entry name" value="UPF0153 PROTEIN YEIW"/>
    <property type="match status" value="1"/>
</dbReference>
<dbReference type="Proteomes" id="UP000584325">
    <property type="component" value="Unassembled WGS sequence"/>
</dbReference>
<evidence type="ECO:0008006" key="3">
    <source>
        <dbReference type="Google" id="ProtNLM"/>
    </source>
</evidence>
<sequence length="104" mass="11066">MRGTIAGYSSLLCSADELPMNCRDHCGACCTAPSITSPIPGMPNGKPAGVRCVQLDDDNRCRVFGKPERPAFCGGLQPSEEMCGTNREYAMVWLAALERATAPA</sequence>
<gene>
    <name evidence="1" type="ORF">FHS02_001195</name>
</gene>
<organism evidence="1 2">
    <name type="scientific">Pseudoduganella umbonata</name>
    <dbReference type="NCBI Taxonomy" id="864828"/>
    <lineage>
        <taxon>Bacteria</taxon>
        <taxon>Pseudomonadati</taxon>
        <taxon>Pseudomonadota</taxon>
        <taxon>Betaproteobacteria</taxon>
        <taxon>Burkholderiales</taxon>
        <taxon>Oxalobacteraceae</taxon>
        <taxon>Telluria group</taxon>
        <taxon>Pseudoduganella</taxon>
    </lineage>
</organism>
<dbReference type="InterPro" id="IPR052572">
    <property type="entry name" value="UPF0153_domain"/>
</dbReference>
<evidence type="ECO:0000313" key="2">
    <source>
        <dbReference type="Proteomes" id="UP000584325"/>
    </source>
</evidence>
<protein>
    <recommendedName>
        <fullName evidence="3">YkgJ family cysteine cluster protein</fullName>
    </recommendedName>
</protein>
<dbReference type="PANTHER" id="PTHR36931">
    <property type="entry name" value="UPF0153 PROTEIN YEIW"/>
    <property type="match status" value="1"/>
</dbReference>
<evidence type="ECO:0000313" key="1">
    <source>
        <dbReference type="EMBL" id="MBB3220396.1"/>
    </source>
</evidence>
<dbReference type="EMBL" id="JACHXS010000002">
    <property type="protein sequence ID" value="MBB3220396.1"/>
    <property type="molecule type" value="Genomic_DNA"/>
</dbReference>
<reference evidence="1 2" key="1">
    <citation type="submission" date="2020-08" db="EMBL/GenBank/DDBJ databases">
        <title>Genomic Encyclopedia of Type Strains, Phase III (KMG-III): the genomes of soil and plant-associated and newly described type strains.</title>
        <authorList>
            <person name="Whitman W."/>
        </authorList>
    </citation>
    <scope>NUCLEOTIDE SEQUENCE [LARGE SCALE GENOMIC DNA]</scope>
    <source>
        <strain evidence="1 2">CECT 7753</strain>
    </source>
</reference>
<comment type="caution">
    <text evidence="1">The sequence shown here is derived from an EMBL/GenBank/DDBJ whole genome shotgun (WGS) entry which is preliminary data.</text>
</comment>
<dbReference type="Pfam" id="PF03692">
    <property type="entry name" value="CxxCxxCC"/>
    <property type="match status" value="1"/>
</dbReference>